<feature type="compositionally biased region" description="Basic and acidic residues" evidence="11">
    <location>
        <begin position="40"/>
        <end position="52"/>
    </location>
</feature>
<dbReference type="GO" id="GO:0004831">
    <property type="term" value="F:tyrosine-tRNA ligase activity"/>
    <property type="evidence" value="ECO:0007669"/>
    <property type="project" value="UniProtKB-EC"/>
</dbReference>
<keyword evidence="7" id="KW-0648">Protein biosynthesis</keyword>
<dbReference type="EC" id="6.1.1.1" evidence="3"/>
<feature type="region of interest" description="Disordered" evidence="11">
    <location>
        <begin position="1"/>
        <end position="86"/>
    </location>
</feature>
<dbReference type="InterPro" id="IPR002305">
    <property type="entry name" value="aa-tRNA-synth_Ic"/>
</dbReference>
<accession>A0A7S2R661</accession>
<dbReference type="GO" id="GO:0005524">
    <property type="term" value="F:ATP binding"/>
    <property type="evidence" value="ECO:0007669"/>
    <property type="project" value="UniProtKB-KW"/>
</dbReference>
<dbReference type="Gene3D" id="3.40.50.620">
    <property type="entry name" value="HUPs"/>
    <property type="match status" value="2"/>
</dbReference>
<feature type="compositionally biased region" description="Polar residues" evidence="11">
    <location>
        <begin position="9"/>
        <end position="22"/>
    </location>
</feature>
<dbReference type="GO" id="GO:0005737">
    <property type="term" value="C:cytoplasm"/>
    <property type="evidence" value="ECO:0007669"/>
    <property type="project" value="TreeGrafter"/>
</dbReference>
<dbReference type="EMBL" id="HBHI01008452">
    <property type="protein sequence ID" value="CAD9661844.1"/>
    <property type="molecule type" value="Transcribed_RNA"/>
</dbReference>
<gene>
    <name evidence="12" type="ORF">EANT1437_LOCUS4372</name>
</gene>
<evidence type="ECO:0000256" key="4">
    <source>
        <dbReference type="ARBA" id="ARBA00022598"/>
    </source>
</evidence>
<proteinExistence type="inferred from homology"/>
<keyword evidence="4" id="KW-0436">Ligase</keyword>
<comment type="catalytic activity">
    <reaction evidence="10">
        <text>tRNA(Tyr) + L-tyrosine + ATP = L-tyrosyl-tRNA(Tyr) + AMP + diphosphate + H(+)</text>
        <dbReference type="Rhea" id="RHEA:10220"/>
        <dbReference type="Rhea" id="RHEA-COMP:9706"/>
        <dbReference type="Rhea" id="RHEA-COMP:9707"/>
        <dbReference type="ChEBI" id="CHEBI:15378"/>
        <dbReference type="ChEBI" id="CHEBI:30616"/>
        <dbReference type="ChEBI" id="CHEBI:33019"/>
        <dbReference type="ChEBI" id="CHEBI:58315"/>
        <dbReference type="ChEBI" id="CHEBI:78442"/>
        <dbReference type="ChEBI" id="CHEBI:78536"/>
        <dbReference type="ChEBI" id="CHEBI:456215"/>
        <dbReference type="EC" id="6.1.1.1"/>
    </reaction>
</comment>
<evidence type="ECO:0000256" key="3">
    <source>
        <dbReference type="ARBA" id="ARBA00013160"/>
    </source>
</evidence>
<feature type="compositionally biased region" description="Basic residues" evidence="11">
    <location>
        <begin position="53"/>
        <end position="66"/>
    </location>
</feature>
<dbReference type="PANTHER" id="PTHR46264">
    <property type="entry name" value="TYROSINE-TRNA LIGASE"/>
    <property type="match status" value="1"/>
</dbReference>
<evidence type="ECO:0000256" key="5">
    <source>
        <dbReference type="ARBA" id="ARBA00022741"/>
    </source>
</evidence>
<feature type="compositionally biased region" description="Low complexity" evidence="11">
    <location>
        <begin position="354"/>
        <end position="368"/>
    </location>
</feature>
<evidence type="ECO:0000313" key="12">
    <source>
        <dbReference type="EMBL" id="CAD9661844.1"/>
    </source>
</evidence>
<name>A0A7S2R661_9STRA</name>
<keyword evidence="6" id="KW-0067">ATP-binding</keyword>
<evidence type="ECO:0000256" key="8">
    <source>
        <dbReference type="ARBA" id="ARBA00023146"/>
    </source>
</evidence>
<feature type="region of interest" description="Disordered" evidence="11">
    <location>
        <begin position="354"/>
        <end position="378"/>
    </location>
</feature>
<evidence type="ECO:0000256" key="2">
    <source>
        <dbReference type="ARBA" id="ARBA00005594"/>
    </source>
</evidence>
<dbReference type="GO" id="GO:0006437">
    <property type="term" value="P:tyrosyl-tRNA aminoacylation"/>
    <property type="evidence" value="ECO:0007669"/>
    <property type="project" value="TreeGrafter"/>
</dbReference>
<sequence>MATKDDDTITASANLSTMNISEPDSVLNKKKVVVLGNGDGDNKVEGGDDASKSKKSSKSKNKKSKSKGGGGNGGGGGGNKVKVPDREWTEGMQEDYERILSVGEECISSEELKRLIIAKGRGIEGGSNFNLYDGFEPSGRMHIAQGVFKAMNVNKCTHPGTNSTFVFWVADWFALMNDKMGGDLEKIKIVGQYLIEVWSAAGMDLRNVKFQWASEEITKNAHVYWPTMLDVARSFNITRIKKCCQIMGRLEGNLTTAQVLYPLMQCTDVFFLKADICQLGVDQRKVNMLAREYCDAVKKKNKPVILSHHMLYGLKAGQEKMSKSDPDSAIFMEDTADDVIRKINNAYCPLQEETTTSTTTATTTTTTTNSEQKEDADAGKESMHLIVDTLKNPCLDYIQYIILSPPGATFTANDTTYTEFVQVRADFLSGKISEQQLKLGLITELNQLLEPVRQHFTNNERAKHLLEQVRQFKKEDSTSQTKKKEFRRLDLVQLGKIKPKSHVVFASLPKAKPTLEDAHSILLQLKAAASKQKESGDDDAPIILFFSDWEARVRNACMAEQKPIDAYYTILETSLRALDDSDLMTNKVTILRQSEAILLDPSNYWISVINAGRHFMLNDVMGSNVQDADGVGHVIGRLMKIADVLGMEPASITFAESDVDSQIENNLIARFYNENVKESLTTQPNFQSVNCPSLVLQQKDLQVHKTDNDEYFLLDDPKVNGKSKMKKAFCQEGNVEFCPPILLACQFGTSEIVIQRSPDNGGDVTYRTDTNQMETDFASTALHPGDLKAAASTIMVEVLGKLSSAIKADPKATQASKALKAFEKKLAKSSKKK</sequence>
<dbReference type="NCBIfam" id="NF006330">
    <property type="entry name" value="PRK08560.1"/>
    <property type="match status" value="1"/>
</dbReference>
<dbReference type="InterPro" id="IPR050489">
    <property type="entry name" value="Tyr-tRNA_synthase"/>
</dbReference>
<dbReference type="SUPFAM" id="SSF52374">
    <property type="entry name" value="Nucleotidylyl transferase"/>
    <property type="match status" value="2"/>
</dbReference>
<evidence type="ECO:0000256" key="10">
    <source>
        <dbReference type="ARBA" id="ARBA00048248"/>
    </source>
</evidence>
<comment type="similarity">
    <text evidence="2">Belongs to the class-I aminoacyl-tRNA synthetase family.</text>
</comment>
<evidence type="ECO:0000256" key="11">
    <source>
        <dbReference type="SAM" id="MobiDB-lite"/>
    </source>
</evidence>
<keyword evidence="8" id="KW-0030">Aminoacyl-tRNA synthetase</keyword>
<evidence type="ECO:0000256" key="7">
    <source>
        <dbReference type="ARBA" id="ARBA00022917"/>
    </source>
</evidence>
<evidence type="ECO:0000256" key="1">
    <source>
        <dbReference type="ARBA" id="ARBA00002025"/>
    </source>
</evidence>
<dbReference type="Pfam" id="PF00579">
    <property type="entry name" value="tRNA-synt_1b"/>
    <property type="match status" value="1"/>
</dbReference>
<protein>
    <recommendedName>
        <fullName evidence="3">tyrosine--tRNA ligase</fullName>
        <ecNumber evidence="3">6.1.1.1</ecNumber>
    </recommendedName>
    <alternativeName>
        <fullName evidence="9">Tyrosyl-tRNA synthetase</fullName>
    </alternativeName>
</protein>
<dbReference type="InterPro" id="IPR014729">
    <property type="entry name" value="Rossmann-like_a/b/a_fold"/>
</dbReference>
<dbReference type="PANTHER" id="PTHR46264:SF4">
    <property type="entry name" value="TYROSINE--TRNA LIGASE, CYTOPLASMIC"/>
    <property type="match status" value="1"/>
</dbReference>
<dbReference type="AlphaFoldDB" id="A0A7S2R661"/>
<feature type="compositionally biased region" description="Gly residues" evidence="11">
    <location>
        <begin position="67"/>
        <end position="79"/>
    </location>
</feature>
<organism evidence="12">
    <name type="scientific">Eucampia antarctica</name>
    <dbReference type="NCBI Taxonomy" id="49252"/>
    <lineage>
        <taxon>Eukaryota</taxon>
        <taxon>Sar</taxon>
        <taxon>Stramenopiles</taxon>
        <taxon>Ochrophyta</taxon>
        <taxon>Bacillariophyta</taxon>
        <taxon>Mediophyceae</taxon>
        <taxon>Biddulphiophycidae</taxon>
        <taxon>Hemiaulales</taxon>
        <taxon>Hemiaulaceae</taxon>
        <taxon>Eucampia</taxon>
    </lineage>
</organism>
<comment type="function">
    <text evidence="1">Catalyzes the attachment of tyrosine to tRNA(Tyr) in a two-step reaction: tyrosine is first activated by ATP to form Tyr-AMP and then transferred to the acceptor end of tRNA(Tyr).</text>
</comment>
<reference evidence="12" key="1">
    <citation type="submission" date="2021-01" db="EMBL/GenBank/DDBJ databases">
        <authorList>
            <person name="Corre E."/>
            <person name="Pelletier E."/>
            <person name="Niang G."/>
            <person name="Scheremetjew M."/>
            <person name="Finn R."/>
            <person name="Kale V."/>
            <person name="Holt S."/>
            <person name="Cochrane G."/>
            <person name="Meng A."/>
            <person name="Brown T."/>
            <person name="Cohen L."/>
        </authorList>
    </citation>
    <scope>NUCLEOTIDE SEQUENCE</scope>
    <source>
        <strain evidence="12">CCMP1452</strain>
    </source>
</reference>
<evidence type="ECO:0000256" key="9">
    <source>
        <dbReference type="ARBA" id="ARBA00033323"/>
    </source>
</evidence>
<evidence type="ECO:0000256" key="6">
    <source>
        <dbReference type="ARBA" id="ARBA00022840"/>
    </source>
</evidence>
<keyword evidence="5" id="KW-0547">Nucleotide-binding</keyword>
<dbReference type="FunFam" id="3.40.50.620:FF:000085">
    <property type="entry name" value="Tyrosine--tRNA ligase 1 cytoplasmic"/>
    <property type="match status" value="1"/>
</dbReference>